<name>A0A0D2HN60_9EURO</name>
<evidence type="ECO:0000256" key="1">
    <source>
        <dbReference type="SAM" id="MobiDB-lite"/>
    </source>
</evidence>
<dbReference type="RefSeq" id="XP_016637393.1">
    <property type="nucleotide sequence ID" value="XM_016772254.1"/>
</dbReference>
<dbReference type="AlphaFoldDB" id="A0A0D2HN60"/>
<dbReference type="GeneID" id="27707484"/>
<feature type="compositionally biased region" description="Acidic residues" evidence="1">
    <location>
        <begin position="1"/>
        <end position="16"/>
    </location>
</feature>
<dbReference type="VEuPathDB" id="FungiDB:Z520_01738"/>
<gene>
    <name evidence="2" type="ORF">Z520_01738</name>
</gene>
<protein>
    <submittedName>
        <fullName evidence="2">Uncharacterized protein</fullName>
    </submittedName>
</protein>
<keyword evidence="3" id="KW-1185">Reference proteome</keyword>
<accession>A0A0D2HN60</accession>
<evidence type="ECO:0000313" key="2">
    <source>
        <dbReference type="EMBL" id="KIY03271.1"/>
    </source>
</evidence>
<reference evidence="2 3" key="1">
    <citation type="submission" date="2015-01" db="EMBL/GenBank/DDBJ databases">
        <title>The Genome Sequence of Fonsecaea multimorphosa CBS 102226.</title>
        <authorList>
            <consortium name="The Broad Institute Genomics Platform"/>
            <person name="Cuomo C."/>
            <person name="de Hoog S."/>
            <person name="Gorbushina A."/>
            <person name="Stielow B."/>
            <person name="Teixiera M."/>
            <person name="Abouelleil A."/>
            <person name="Chapman S.B."/>
            <person name="Priest M."/>
            <person name="Young S.K."/>
            <person name="Wortman J."/>
            <person name="Nusbaum C."/>
            <person name="Birren B."/>
        </authorList>
    </citation>
    <scope>NUCLEOTIDE SEQUENCE [LARGE SCALE GENOMIC DNA]</scope>
    <source>
        <strain evidence="2 3">CBS 102226</strain>
    </source>
</reference>
<evidence type="ECO:0000313" key="3">
    <source>
        <dbReference type="Proteomes" id="UP000053411"/>
    </source>
</evidence>
<dbReference type="EMBL" id="KN848063">
    <property type="protein sequence ID" value="KIY03271.1"/>
    <property type="molecule type" value="Genomic_DNA"/>
</dbReference>
<dbReference type="OrthoDB" id="4135445at2759"/>
<sequence length="376" mass="42505">MGESPSFEEDLTESDGNDPQQQQHLTKLVKDLRERKVEGLDGIKTYRLLHQCISQRDPSRLLPNNGSGMSAGSVRYVIHHLTAGNDAPDYKHQERFLKWITQICITIWVYGCERADWQELRRSASDSILSDDFTPSANEASYLAIIAFVLGGDFDQKLAEYVDAVVWNSKVEYACEVEPLRNTISRERQDLVEFMRLSFSGVMQKLAYCGDKRLLSLGQKLHTRLSKLGLDLTRPFAGTQDFNRAQYPAALESMFLEALRAEQEALGFRHNARAGDGANSQHWKPVPRRFGSGEALVADFADLFRRSRRESAQTQLENILRDAMSEIAERRRRIVDAVKKLTETRSGRDTGNAMQETESLAEEGPAYHGMNGTAEI</sequence>
<organism evidence="2 3">
    <name type="scientific">Fonsecaea multimorphosa CBS 102226</name>
    <dbReference type="NCBI Taxonomy" id="1442371"/>
    <lineage>
        <taxon>Eukaryota</taxon>
        <taxon>Fungi</taxon>
        <taxon>Dikarya</taxon>
        <taxon>Ascomycota</taxon>
        <taxon>Pezizomycotina</taxon>
        <taxon>Eurotiomycetes</taxon>
        <taxon>Chaetothyriomycetidae</taxon>
        <taxon>Chaetothyriales</taxon>
        <taxon>Herpotrichiellaceae</taxon>
        <taxon>Fonsecaea</taxon>
    </lineage>
</organism>
<dbReference type="Proteomes" id="UP000053411">
    <property type="component" value="Unassembled WGS sequence"/>
</dbReference>
<feature type="region of interest" description="Disordered" evidence="1">
    <location>
        <begin position="1"/>
        <end position="23"/>
    </location>
</feature>
<proteinExistence type="predicted"/>